<accession>A0A318JDA8</accession>
<dbReference type="AlphaFoldDB" id="A0A318JDA8"/>
<gene>
    <name evidence="1" type="ORF">DFR42_101487</name>
</gene>
<name>A0A318JDA8_9BURK</name>
<evidence type="ECO:0000313" key="1">
    <source>
        <dbReference type="EMBL" id="PXX46911.1"/>
    </source>
</evidence>
<protein>
    <submittedName>
        <fullName evidence="1">Uncharacterized protein with NRDE domain</fullName>
    </submittedName>
</protein>
<dbReference type="EMBL" id="QJKB01000001">
    <property type="protein sequence ID" value="PXX46911.1"/>
    <property type="molecule type" value="Genomic_DNA"/>
</dbReference>
<evidence type="ECO:0000313" key="2">
    <source>
        <dbReference type="Proteomes" id="UP000247792"/>
    </source>
</evidence>
<dbReference type="Pfam" id="PF05742">
    <property type="entry name" value="TANGO2"/>
    <property type="match status" value="1"/>
</dbReference>
<dbReference type="PANTHER" id="PTHR17985:SF8">
    <property type="entry name" value="TRANSPORT AND GOLGI ORGANIZATION PROTEIN 2 HOMOLOG"/>
    <property type="match status" value="1"/>
</dbReference>
<dbReference type="OrthoDB" id="4380123at2"/>
<dbReference type="Proteomes" id="UP000247792">
    <property type="component" value="Unassembled WGS sequence"/>
</dbReference>
<proteinExistence type="predicted"/>
<organism evidence="1 2">
    <name type="scientific">Undibacterium pigrum</name>
    <dbReference type="NCBI Taxonomy" id="401470"/>
    <lineage>
        <taxon>Bacteria</taxon>
        <taxon>Pseudomonadati</taxon>
        <taxon>Pseudomonadota</taxon>
        <taxon>Betaproteobacteria</taxon>
        <taxon>Burkholderiales</taxon>
        <taxon>Oxalobacteraceae</taxon>
        <taxon>Undibacterium</taxon>
    </lineage>
</organism>
<keyword evidence="2" id="KW-1185">Reference proteome</keyword>
<dbReference type="InterPro" id="IPR008551">
    <property type="entry name" value="TANGO2"/>
</dbReference>
<comment type="caution">
    <text evidence="1">The sequence shown here is derived from an EMBL/GenBank/DDBJ whole genome shotgun (WGS) entry which is preliminary data.</text>
</comment>
<reference evidence="1 2" key="1">
    <citation type="submission" date="2018-05" db="EMBL/GenBank/DDBJ databases">
        <title>Genomic Encyclopedia of Type Strains, Phase IV (KMG-IV): sequencing the most valuable type-strain genomes for metagenomic binning, comparative biology and taxonomic classification.</title>
        <authorList>
            <person name="Goeker M."/>
        </authorList>
    </citation>
    <scope>NUCLEOTIDE SEQUENCE [LARGE SCALE GENOMIC DNA]</scope>
    <source>
        <strain evidence="1 2">DSM 19792</strain>
    </source>
</reference>
<dbReference type="PANTHER" id="PTHR17985">
    <property type="entry name" value="SER/THR-RICH PROTEIN T10 IN DGCR REGION"/>
    <property type="match status" value="1"/>
</dbReference>
<dbReference type="RefSeq" id="WP_110253347.1">
    <property type="nucleotide sequence ID" value="NZ_QJKB01000001.1"/>
</dbReference>
<sequence>MCLIVFAWKLIPCTPIVFAGNRDEFYDRPAAAADWWQDNPKIYAGRDLQSGGTWLGMTTVDGADSLTIKFAAITNIRAPSEKREDAPSRGELVANYLKSDLSAQEYIASIRDTVADYNGFNLLIGDKEDLIWFSNRNLDDVRNGQPLPPGIYGISNASLDTPWPKVVRTKAEFASMICQRAPVDAYFEVLANTTPAPDCRLPDTGVSFEMERLLSSPCIVSPNYGTRVSTVVKVHKDYPAEFNEKLLR</sequence>